<feature type="domain" description="Prolyl 4-hydroxylase alpha subunit Fe(2+) 2OG dioxygenase" evidence="2">
    <location>
        <begin position="152"/>
        <end position="239"/>
    </location>
</feature>
<dbReference type="EMBL" id="KZ302140">
    <property type="protein sequence ID" value="PFH47025.1"/>
    <property type="molecule type" value="Genomic_DNA"/>
</dbReference>
<protein>
    <recommendedName>
        <fullName evidence="2">Prolyl 4-hydroxylase alpha subunit Fe(2+) 2OG dioxygenase domain-containing protein</fullName>
    </recommendedName>
</protein>
<dbReference type="Gene3D" id="2.60.120.620">
    <property type="entry name" value="q2cbj1_9rhob like domain"/>
    <property type="match status" value="1"/>
</dbReference>
<gene>
    <name evidence="3" type="ORF">AMATHDRAFT_7154</name>
</gene>
<dbReference type="PANTHER" id="PTHR33099:SF7">
    <property type="entry name" value="MYND-TYPE DOMAIN-CONTAINING PROTEIN"/>
    <property type="match status" value="1"/>
</dbReference>
<dbReference type="AlphaFoldDB" id="A0A2A9N8G3"/>
<evidence type="ECO:0000313" key="3">
    <source>
        <dbReference type="EMBL" id="PFH47025.1"/>
    </source>
</evidence>
<feature type="compositionally biased region" description="Polar residues" evidence="1">
    <location>
        <begin position="1"/>
        <end position="13"/>
    </location>
</feature>
<dbReference type="PANTHER" id="PTHR33099">
    <property type="entry name" value="FE2OG DIOXYGENASE DOMAIN-CONTAINING PROTEIN"/>
    <property type="match status" value="1"/>
</dbReference>
<dbReference type="Pfam" id="PF13640">
    <property type="entry name" value="2OG-FeII_Oxy_3"/>
    <property type="match status" value="1"/>
</dbReference>
<reference evidence="3 4" key="1">
    <citation type="submission" date="2014-02" db="EMBL/GenBank/DDBJ databases">
        <title>Transposable element dynamics among asymbiotic and ectomycorrhizal Amanita fungi.</title>
        <authorList>
            <consortium name="DOE Joint Genome Institute"/>
            <person name="Hess J."/>
            <person name="Skrede I."/>
            <person name="Wolfe B."/>
            <person name="LaButti K."/>
            <person name="Ohm R.A."/>
            <person name="Grigoriev I.V."/>
            <person name="Pringle A."/>
        </authorList>
    </citation>
    <scope>NUCLEOTIDE SEQUENCE [LARGE SCALE GENOMIC DNA]</scope>
    <source>
        <strain evidence="3 4">SKay4041</strain>
    </source>
</reference>
<proteinExistence type="predicted"/>
<dbReference type="Proteomes" id="UP000242287">
    <property type="component" value="Unassembled WGS sequence"/>
</dbReference>
<dbReference type="InterPro" id="IPR044862">
    <property type="entry name" value="Pro_4_hyd_alph_FE2OG_OXY"/>
</dbReference>
<organism evidence="3 4">
    <name type="scientific">Amanita thiersii Skay4041</name>
    <dbReference type="NCBI Taxonomy" id="703135"/>
    <lineage>
        <taxon>Eukaryota</taxon>
        <taxon>Fungi</taxon>
        <taxon>Dikarya</taxon>
        <taxon>Basidiomycota</taxon>
        <taxon>Agaricomycotina</taxon>
        <taxon>Agaricomycetes</taxon>
        <taxon>Agaricomycetidae</taxon>
        <taxon>Agaricales</taxon>
        <taxon>Pluteineae</taxon>
        <taxon>Amanitaceae</taxon>
        <taxon>Amanita</taxon>
    </lineage>
</organism>
<sequence>MTLTEQGIQNSTVIELEDSDASDVSGGENLMDDLREVLEKNSNFKGSFAYSSLLPEAPNPFLNIEGIGLIGLPLSEREAAVIIRHSSQAPYGHGDRTLVNPEVRDTWEISSSCVKFDNPTWEGFVQKVATTILCPELGVAQVASPPRVEFYKLLLYQTGSHFLPHQDTPKTDGMFATMIILLPSKYTGGQVHLSHGSEQKVFDFATDSYVNAAVLGWYTDVVHEVKPITSGYRLALSYNIIHTSTQVSRPVVTELNQSAEKLRNILRKWKHSVYDEFPGENYVVYVLDHKYSKEVGFSNLATIDAMTNRRPSLGNDGRPSGDQQQYLERTNNEIESAFDLCLAKAIPQWHEVTPSYYDKQSVSGRILQLLEVCLSKRKMASCEALLDLVKKHPGELCTKFETIYVPLVPPLLSLLKKTQTDFYYPPFSDFMRELIGNYLQHMVGTITHSSRRDHSVGCGCDVCKQLDAFIASPVIEQNFTLAKAKWQHLVSQVEGARDLLTATTPSYRAFRAPHQVMVRKTDKFLAVQKWEYRLREANAFLNSVGIETVQRLMGDR</sequence>
<accession>A0A2A9N8G3</accession>
<evidence type="ECO:0000259" key="2">
    <source>
        <dbReference type="Pfam" id="PF13640"/>
    </source>
</evidence>
<evidence type="ECO:0000313" key="4">
    <source>
        <dbReference type="Proteomes" id="UP000242287"/>
    </source>
</evidence>
<dbReference type="OrthoDB" id="124582at2759"/>
<name>A0A2A9N8G3_9AGAR</name>
<keyword evidence="4" id="KW-1185">Reference proteome</keyword>
<feature type="region of interest" description="Disordered" evidence="1">
    <location>
        <begin position="1"/>
        <end position="25"/>
    </location>
</feature>
<evidence type="ECO:0000256" key="1">
    <source>
        <dbReference type="SAM" id="MobiDB-lite"/>
    </source>
</evidence>